<dbReference type="Gene3D" id="3.20.20.80">
    <property type="entry name" value="Glycosidases"/>
    <property type="match status" value="1"/>
</dbReference>
<keyword evidence="2" id="KW-1185">Reference proteome</keyword>
<dbReference type="SUPFAM" id="SSF51445">
    <property type="entry name" value="(Trans)glycosidases"/>
    <property type="match status" value="1"/>
</dbReference>
<reference evidence="1 2" key="1">
    <citation type="submission" date="2021-04" db="EMBL/GenBank/DDBJ databases">
        <title>Nocardia tengchongensis.</title>
        <authorList>
            <person name="Zhuang k."/>
            <person name="Ran Y."/>
            <person name="Li W."/>
        </authorList>
    </citation>
    <scope>NUCLEOTIDE SEQUENCE [LARGE SCALE GENOMIC DNA]</scope>
    <source>
        <strain evidence="1 2">CFH S0057</strain>
    </source>
</reference>
<evidence type="ECO:0008006" key="3">
    <source>
        <dbReference type="Google" id="ProtNLM"/>
    </source>
</evidence>
<name>A0ABX8CHV7_9NOCA</name>
<proteinExistence type="predicted"/>
<dbReference type="Proteomes" id="UP000683310">
    <property type="component" value="Chromosome"/>
</dbReference>
<dbReference type="InterPro" id="IPR017853">
    <property type="entry name" value="GH"/>
</dbReference>
<protein>
    <recommendedName>
        <fullName evidence="3">Glycosyl hydrolase family 25</fullName>
    </recommendedName>
</protein>
<dbReference type="EMBL" id="CP074371">
    <property type="protein sequence ID" value="QVI18871.1"/>
    <property type="molecule type" value="Genomic_DNA"/>
</dbReference>
<organism evidence="1 2">
    <name type="scientific">Nocardia tengchongensis</name>
    <dbReference type="NCBI Taxonomy" id="2055889"/>
    <lineage>
        <taxon>Bacteria</taxon>
        <taxon>Bacillati</taxon>
        <taxon>Actinomycetota</taxon>
        <taxon>Actinomycetes</taxon>
        <taxon>Mycobacteriales</taxon>
        <taxon>Nocardiaceae</taxon>
        <taxon>Nocardia</taxon>
    </lineage>
</organism>
<sequence length="215" mass="23229">MTDTLFADVSTFQAPVDDDYPYEVLSFRSNDGTYRDDRFADNYRWATAAADSGRLACFIVYFYWRPNWQETVQTCIDLVSEAGGPHPRMIVMLDVEQGGNPAGDQSDGVNHAYWAVADWLGDPRRVIGYANAADFAAMWPTRPDGLRVVAAGYGRDPQLPGQVAHQYTDGGGWGGGLPEGCPPFGPCDMNSADGLSADEFAAACGIVAARTGVRA</sequence>
<gene>
    <name evidence="1" type="ORF">KHQ06_20390</name>
</gene>
<evidence type="ECO:0000313" key="1">
    <source>
        <dbReference type="EMBL" id="QVI18871.1"/>
    </source>
</evidence>
<accession>A0ABX8CHV7</accession>
<evidence type="ECO:0000313" key="2">
    <source>
        <dbReference type="Proteomes" id="UP000683310"/>
    </source>
</evidence>